<feature type="compositionally biased region" description="Basic and acidic residues" evidence="1">
    <location>
        <begin position="252"/>
        <end position="288"/>
    </location>
</feature>
<organism evidence="4 5">
    <name type="scientific">Dactylonectria estremocensis</name>
    <dbReference type="NCBI Taxonomy" id="1079267"/>
    <lineage>
        <taxon>Eukaryota</taxon>
        <taxon>Fungi</taxon>
        <taxon>Dikarya</taxon>
        <taxon>Ascomycota</taxon>
        <taxon>Pezizomycotina</taxon>
        <taxon>Sordariomycetes</taxon>
        <taxon>Hypocreomycetidae</taxon>
        <taxon>Hypocreales</taxon>
        <taxon>Nectriaceae</taxon>
        <taxon>Dactylonectria</taxon>
    </lineage>
</organism>
<feature type="region of interest" description="Disordered" evidence="1">
    <location>
        <begin position="252"/>
        <end position="310"/>
    </location>
</feature>
<evidence type="ECO:0000313" key="5">
    <source>
        <dbReference type="Proteomes" id="UP000717696"/>
    </source>
</evidence>
<comment type="caution">
    <text evidence="4">The sequence shown here is derived from an EMBL/GenBank/DDBJ whole genome shotgun (WGS) entry which is preliminary data.</text>
</comment>
<proteinExistence type="predicted"/>
<dbReference type="PANTHER" id="PTHR42850">
    <property type="entry name" value="METALLOPHOSPHOESTERASE"/>
    <property type="match status" value="1"/>
</dbReference>
<dbReference type="Gene3D" id="3.60.21.10">
    <property type="match status" value="1"/>
</dbReference>
<evidence type="ECO:0000256" key="2">
    <source>
        <dbReference type="SAM" id="Phobius"/>
    </source>
</evidence>
<dbReference type="PANTHER" id="PTHR42850:SF4">
    <property type="entry name" value="ZINC-DEPENDENT ENDOPOLYPHOSPHATASE"/>
    <property type="match status" value="1"/>
</dbReference>
<name>A0A9P9FA75_9HYPO</name>
<keyword evidence="2" id="KW-0472">Membrane</keyword>
<dbReference type="Proteomes" id="UP000717696">
    <property type="component" value="Unassembled WGS sequence"/>
</dbReference>
<keyword evidence="2" id="KW-0812">Transmembrane</keyword>
<keyword evidence="2" id="KW-1133">Transmembrane helix</keyword>
<evidence type="ECO:0000256" key="1">
    <source>
        <dbReference type="SAM" id="MobiDB-lite"/>
    </source>
</evidence>
<protein>
    <submittedName>
        <fullName evidence="4">Metallo-dependent phosphatase-like protein</fullName>
    </submittedName>
</protein>
<dbReference type="Pfam" id="PF00149">
    <property type="entry name" value="Metallophos"/>
    <property type="match status" value="1"/>
</dbReference>
<feature type="domain" description="Calcineurin-like phosphoesterase" evidence="3">
    <location>
        <begin position="102"/>
        <end position="221"/>
    </location>
</feature>
<gene>
    <name evidence="4" type="ORF">B0J13DRAFT_582004</name>
</gene>
<dbReference type="SUPFAM" id="SSF56300">
    <property type="entry name" value="Metallo-dependent phosphatases"/>
    <property type="match status" value="1"/>
</dbReference>
<accession>A0A9P9FA75</accession>
<dbReference type="GO" id="GO:0016791">
    <property type="term" value="F:phosphatase activity"/>
    <property type="evidence" value="ECO:0007669"/>
    <property type="project" value="TreeGrafter"/>
</dbReference>
<dbReference type="GO" id="GO:0000298">
    <property type="term" value="F:endopolyphosphatase activity"/>
    <property type="evidence" value="ECO:0007669"/>
    <property type="project" value="TreeGrafter"/>
</dbReference>
<evidence type="ECO:0000313" key="4">
    <source>
        <dbReference type="EMBL" id="KAH7158138.1"/>
    </source>
</evidence>
<dbReference type="OrthoDB" id="10267127at2759"/>
<reference evidence="4" key="1">
    <citation type="journal article" date="2021" name="Nat. Commun.">
        <title>Genetic determinants of endophytism in the Arabidopsis root mycobiome.</title>
        <authorList>
            <person name="Mesny F."/>
            <person name="Miyauchi S."/>
            <person name="Thiergart T."/>
            <person name="Pickel B."/>
            <person name="Atanasova L."/>
            <person name="Karlsson M."/>
            <person name="Huettel B."/>
            <person name="Barry K.W."/>
            <person name="Haridas S."/>
            <person name="Chen C."/>
            <person name="Bauer D."/>
            <person name="Andreopoulos W."/>
            <person name="Pangilinan J."/>
            <person name="LaButti K."/>
            <person name="Riley R."/>
            <person name="Lipzen A."/>
            <person name="Clum A."/>
            <person name="Drula E."/>
            <person name="Henrissat B."/>
            <person name="Kohler A."/>
            <person name="Grigoriev I.V."/>
            <person name="Martin F.M."/>
            <person name="Hacquard S."/>
        </authorList>
    </citation>
    <scope>NUCLEOTIDE SEQUENCE</scope>
    <source>
        <strain evidence="4">MPI-CAGE-AT-0021</strain>
    </source>
</reference>
<keyword evidence="5" id="KW-1185">Reference proteome</keyword>
<feature type="transmembrane region" description="Helical" evidence="2">
    <location>
        <begin position="12"/>
        <end position="32"/>
    </location>
</feature>
<feature type="compositionally biased region" description="Polar residues" evidence="1">
    <location>
        <begin position="332"/>
        <end position="342"/>
    </location>
</feature>
<feature type="region of interest" description="Disordered" evidence="1">
    <location>
        <begin position="323"/>
        <end position="342"/>
    </location>
</feature>
<sequence>MVMIGAAQRRFLVFTSTVFFVASLYFCVNRLLNTTSLDPPEKPESPVIPEIPSKPLPSIHVEFSKADLPMSFGTFARPGYDGINMLAELPKELIPTEANGRRLIVIGDIHGMIDPLNQLLEKTEFDLAHDHLISVGDMVNKGPKSSDVVSRLMELKASAVRGNHEDRVLVAWTSINEQQGVQAVLDSDFAAQQRGESFDRKTARSLNETQIQWLKDLPVILTVDAMSTVSLAQQDPWAVMNMRTMRFPRVEFREEEETKRRKAEEKKKQEEEKKKQEEAEAEKKKQETQQRGPVKRNRHKRGEGSEDFDRSAEAGFLKAAASAVATPTVSSEGVTSPESTLLTQPDHDIWIPVDTRVGEPWANVWNHFQKKVPKSKRRSIIYGHDAHRGYQEDSYSFGLDSGCVKGNTLTALVIEARNSGWTYEKIHVDCTAP</sequence>
<dbReference type="GO" id="GO:0006798">
    <property type="term" value="P:polyphosphate catabolic process"/>
    <property type="evidence" value="ECO:0007669"/>
    <property type="project" value="TreeGrafter"/>
</dbReference>
<dbReference type="EMBL" id="JAGMUU010000003">
    <property type="protein sequence ID" value="KAH7158138.1"/>
    <property type="molecule type" value="Genomic_DNA"/>
</dbReference>
<dbReference type="InterPro" id="IPR050126">
    <property type="entry name" value="Ap4A_hydrolase"/>
</dbReference>
<dbReference type="InterPro" id="IPR004843">
    <property type="entry name" value="Calcineurin-like_PHP"/>
</dbReference>
<evidence type="ECO:0000259" key="3">
    <source>
        <dbReference type="Pfam" id="PF00149"/>
    </source>
</evidence>
<dbReference type="InterPro" id="IPR029052">
    <property type="entry name" value="Metallo-depent_PP-like"/>
</dbReference>
<dbReference type="GO" id="GO:0005737">
    <property type="term" value="C:cytoplasm"/>
    <property type="evidence" value="ECO:0007669"/>
    <property type="project" value="TreeGrafter"/>
</dbReference>
<dbReference type="AlphaFoldDB" id="A0A9P9FA75"/>